<dbReference type="InterPro" id="IPR003604">
    <property type="entry name" value="Matrin/U1-like-C_Znf_C2H2"/>
</dbReference>
<feature type="domain" description="U1-type" evidence="2">
    <location>
        <begin position="88"/>
        <end position="121"/>
    </location>
</feature>
<proteinExistence type="predicted"/>
<name>A0A8S9ZI40_9BILA</name>
<feature type="compositionally biased region" description="Basic and acidic residues" evidence="1">
    <location>
        <begin position="304"/>
        <end position="319"/>
    </location>
</feature>
<dbReference type="SMART" id="SM00451">
    <property type="entry name" value="ZnF_U1"/>
    <property type="match status" value="3"/>
</dbReference>
<gene>
    <name evidence="3" type="ORF">Mgra_00007538</name>
</gene>
<dbReference type="AlphaFoldDB" id="A0A8S9ZI40"/>
<feature type="domain" description="U1-type" evidence="2">
    <location>
        <begin position="226"/>
        <end position="262"/>
    </location>
</feature>
<protein>
    <recommendedName>
        <fullName evidence="2">U1-type domain-containing protein</fullName>
    </recommendedName>
</protein>
<dbReference type="EMBL" id="JABEBT010000086">
    <property type="protein sequence ID" value="KAF7633042.1"/>
    <property type="molecule type" value="Genomic_DNA"/>
</dbReference>
<dbReference type="Gene3D" id="3.30.160.60">
    <property type="entry name" value="Classic Zinc Finger"/>
    <property type="match status" value="1"/>
</dbReference>
<feature type="compositionally biased region" description="Polar residues" evidence="1">
    <location>
        <begin position="291"/>
        <end position="303"/>
    </location>
</feature>
<evidence type="ECO:0000313" key="4">
    <source>
        <dbReference type="Proteomes" id="UP000605970"/>
    </source>
</evidence>
<evidence type="ECO:0000256" key="1">
    <source>
        <dbReference type="SAM" id="MobiDB-lite"/>
    </source>
</evidence>
<reference evidence="3" key="1">
    <citation type="journal article" date="2020" name="Ecol. Evol.">
        <title>Genome structure and content of the rice root-knot nematode (Meloidogyne graminicola).</title>
        <authorList>
            <person name="Phan N.T."/>
            <person name="Danchin E.G.J."/>
            <person name="Klopp C."/>
            <person name="Perfus-Barbeoch L."/>
            <person name="Kozlowski D.K."/>
            <person name="Koutsovoulos G.D."/>
            <person name="Lopez-Roques C."/>
            <person name="Bouchez O."/>
            <person name="Zahm M."/>
            <person name="Besnard G."/>
            <person name="Bellafiore S."/>
        </authorList>
    </citation>
    <scope>NUCLEOTIDE SEQUENCE</scope>
    <source>
        <strain evidence="3">VN-18</strain>
    </source>
</reference>
<dbReference type="GO" id="GO:0008270">
    <property type="term" value="F:zinc ion binding"/>
    <property type="evidence" value="ECO:0007669"/>
    <property type="project" value="InterPro"/>
</dbReference>
<feature type="domain" description="U1-type" evidence="2">
    <location>
        <begin position="24"/>
        <end position="54"/>
    </location>
</feature>
<organism evidence="3 4">
    <name type="scientific">Meloidogyne graminicola</name>
    <dbReference type="NCBI Taxonomy" id="189291"/>
    <lineage>
        <taxon>Eukaryota</taxon>
        <taxon>Metazoa</taxon>
        <taxon>Ecdysozoa</taxon>
        <taxon>Nematoda</taxon>
        <taxon>Chromadorea</taxon>
        <taxon>Rhabditida</taxon>
        <taxon>Tylenchina</taxon>
        <taxon>Tylenchomorpha</taxon>
        <taxon>Tylenchoidea</taxon>
        <taxon>Meloidogynidae</taxon>
        <taxon>Meloidogyninae</taxon>
        <taxon>Meloidogyne</taxon>
    </lineage>
</organism>
<dbReference type="Proteomes" id="UP000605970">
    <property type="component" value="Unassembled WGS sequence"/>
</dbReference>
<sequence>MLEKLNKLKEKDKDFDCIIFDENKGKYFCKLCNKIFNNKRLDKIKRHKSKCHLSENERMNKKLDKWRKTNKDFKCLEIIKTVEGEFMFFCDICKKILGKKKKDIFIDHFSSQIHKQKEDLLITGNQPLDSGNKKTKTLKDPKKSLQKWKEEDERFECIEHIEGNSFKCTKCCIKLTGNCKFDLDKHLKSDKHMGGKKEPKELKFPKEWLNEWQRNEKYKSIEHRNGNKFYCNLCKIEFNITQKSNYTAHIRRIKHKNSLSQLNQQQQFDEDTERASILSMGPQRGIHIGESIQQSSAQNTSSEGKGKAIEEQKESTDSD</sequence>
<evidence type="ECO:0000259" key="2">
    <source>
        <dbReference type="SMART" id="SM00451"/>
    </source>
</evidence>
<dbReference type="GO" id="GO:0003676">
    <property type="term" value="F:nucleic acid binding"/>
    <property type="evidence" value="ECO:0007669"/>
    <property type="project" value="InterPro"/>
</dbReference>
<keyword evidence="4" id="KW-1185">Reference proteome</keyword>
<comment type="caution">
    <text evidence="3">The sequence shown here is derived from an EMBL/GenBank/DDBJ whole genome shotgun (WGS) entry which is preliminary data.</text>
</comment>
<feature type="region of interest" description="Disordered" evidence="1">
    <location>
        <begin position="279"/>
        <end position="319"/>
    </location>
</feature>
<accession>A0A8S9ZI40</accession>
<evidence type="ECO:0000313" key="3">
    <source>
        <dbReference type="EMBL" id="KAF7633042.1"/>
    </source>
</evidence>